<dbReference type="Proteomes" id="UP001363151">
    <property type="component" value="Unassembled WGS sequence"/>
</dbReference>
<keyword evidence="3" id="KW-1185">Reference proteome</keyword>
<reference evidence="2 3" key="1">
    <citation type="submission" date="2024-03" db="EMBL/GenBank/DDBJ databases">
        <title>Aureococcus anophagefferens CCMP1851 and Kratosvirus quantuckense: Draft genome of a second virus-susceptible host strain in the model system.</title>
        <authorList>
            <person name="Chase E."/>
            <person name="Truchon A.R."/>
            <person name="Schepens W."/>
            <person name="Wilhelm S.W."/>
        </authorList>
    </citation>
    <scope>NUCLEOTIDE SEQUENCE [LARGE SCALE GENOMIC DNA]</scope>
    <source>
        <strain evidence="2 3">CCMP1851</strain>
    </source>
</reference>
<comment type="caution">
    <text evidence="2">The sequence shown here is derived from an EMBL/GenBank/DDBJ whole genome shotgun (WGS) entry which is preliminary data.</text>
</comment>
<accession>A0ABR1FIP2</accession>
<evidence type="ECO:0000256" key="1">
    <source>
        <dbReference type="SAM" id="Phobius"/>
    </source>
</evidence>
<feature type="transmembrane region" description="Helical" evidence="1">
    <location>
        <begin position="151"/>
        <end position="172"/>
    </location>
</feature>
<sequence>MAQDAGHIYLCSTEGHAVEPPPGGQMDYAGLACVSDPADPGGRRGSFGELAETVVCSSASSVLELDGARAAVDIAETQIDDVTQIGSGWPKQVDFEFMPGADDDDEEEKEIYEGARLQHLAAQDKVRHALDEPPRLKSARLHRDGLSRRMCAAYGCALLVLAACVVVFLFWFSATDDDDDDGGGSIVSGSGLLDANATLLVAFSSTPAVVTASGSGCAVAYAVGESAVTLTGDAAGDTAYLCQPGDEVSYALVP</sequence>
<keyword evidence="1" id="KW-0472">Membrane</keyword>
<evidence type="ECO:0000313" key="2">
    <source>
        <dbReference type="EMBL" id="KAK7231467.1"/>
    </source>
</evidence>
<protein>
    <submittedName>
        <fullName evidence="2">Uncharacterized protein</fullName>
    </submittedName>
</protein>
<dbReference type="EMBL" id="JBBJCI010000407">
    <property type="protein sequence ID" value="KAK7231467.1"/>
    <property type="molecule type" value="Genomic_DNA"/>
</dbReference>
<proteinExistence type="predicted"/>
<keyword evidence="1" id="KW-0812">Transmembrane</keyword>
<evidence type="ECO:0000313" key="3">
    <source>
        <dbReference type="Proteomes" id="UP001363151"/>
    </source>
</evidence>
<gene>
    <name evidence="2" type="ORF">SO694_0047901</name>
</gene>
<organism evidence="2 3">
    <name type="scientific">Aureococcus anophagefferens</name>
    <name type="common">Harmful bloom alga</name>
    <dbReference type="NCBI Taxonomy" id="44056"/>
    <lineage>
        <taxon>Eukaryota</taxon>
        <taxon>Sar</taxon>
        <taxon>Stramenopiles</taxon>
        <taxon>Ochrophyta</taxon>
        <taxon>Pelagophyceae</taxon>
        <taxon>Pelagomonadales</taxon>
        <taxon>Pelagomonadaceae</taxon>
        <taxon>Aureococcus</taxon>
    </lineage>
</organism>
<name>A0ABR1FIP2_AURAN</name>
<keyword evidence="1" id="KW-1133">Transmembrane helix</keyword>